<evidence type="ECO:0000256" key="2">
    <source>
        <dbReference type="SAM" id="MobiDB-lite"/>
    </source>
</evidence>
<dbReference type="SUPFAM" id="SSF51182">
    <property type="entry name" value="RmlC-like cupins"/>
    <property type="match status" value="1"/>
</dbReference>
<dbReference type="CDD" id="cd02224">
    <property type="entry name" value="cupin_SPO2919-like"/>
    <property type="match status" value="1"/>
</dbReference>
<name>A0A2W7HZW6_9PROT</name>
<dbReference type="Pfam" id="PF07883">
    <property type="entry name" value="Cupin_2"/>
    <property type="match status" value="1"/>
</dbReference>
<dbReference type="InterPro" id="IPR014710">
    <property type="entry name" value="RmlC-like_jellyroll"/>
</dbReference>
<feature type="domain" description="Cupin type-2" evidence="3">
    <location>
        <begin position="47"/>
        <end position="118"/>
    </location>
</feature>
<dbReference type="InterPro" id="IPR011051">
    <property type="entry name" value="RmlC_Cupin_sf"/>
</dbReference>
<dbReference type="EMBL" id="QKYU01000025">
    <property type="protein sequence ID" value="PZW40034.1"/>
    <property type="molecule type" value="Genomic_DNA"/>
</dbReference>
<dbReference type="Gene3D" id="2.60.120.10">
    <property type="entry name" value="Jelly Rolls"/>
    <property type="match status" value="1"/>
</dbReference>
<protein>
    <submittedName>
        <fullName evidence="4">Putative cupin superfamily protein</fullName>
    </submittedName>
</protein>
<dbReference type="AlphaFoldDB" id="A0A2W7HZW6"/>
<evidence type="ECO:0000256" key="1">
    <source>
        <dbReference type="ARBA" id="ARBA00022723"/>
    </source>
</evidence>
<dbReference type="Proteomes" id="UP000249688">
    <property type="component" value="Unassembled WGS sequence"/>
</dbReference>
<dbReference type="InterPro" id="IPR051610">
    <property type="entry name" value="GPI/OXD"/>
</dbReference>
<keyword evidence="1" id="KW-0479">Metal-binding</keyword>
<organism evidence="4 5">
    <name type="scientific">Humitalea rosea</name>
    <dbReference type="NCBI Taxonomy" id="990373"/>
    <lineage>
        <taxon>Bacteria</taxon>
        <taxon>Pseudomonadati</taxon>
        <taxon>Pseudomonadota</taxon>
        <taxon>Alphaproteobacteria</taxon>
        <taxon>Acetobacterales</taxon>
        <taxon>Roseomonadaceae</taxon>
        <taxon>Humitalea</taxon>
    </lineage>
</organism>
<proteinExistence type="predicted"/>
<feature type="region of interest" description="Disordered" evidence="2">
    <location>
        <begin position="143"/>
        <end position="165"/>
    </location>
</feature>
<evidence type="ECO:0000259" key="3">
    <source>
        <dbReference type="Pfam" id="PF07883"/>
    </source>
</evidence>
<evidence type="ECO:0000313" key="4">
    <source>
        <dbReference type="EMBL" id="PZW40034.1"/>
    </source>
</evidence>
<dbReference type="PANTHER" id="PTHR35848">
    <property type="entry name" value="OXALATE-BINDING PROTEIN"/>
    <property type="match status" value="1"/>
</dbReference>
<comment type="caution">
    <text evidence="4">The sequence shown here is derived from an EMBL/GenBank/DDBJ whole genome shotgun (WGS) entry which is preliminary data.</text>
</comment>
<dbReference type="InterPro" id="IPR013096">
    <property type="entry name" value="Cupin_2"/>
</dbReference>
<accession>A0A2W7HZW6</accession>
<evidence type="ECO:0000313" key="5">
    <source>
        <dbReference type="Proteomes" id="UP000249688"/>
    </source>
</evidence>
<dbReference type="RefSeq" id="WP_111399793.1">
    <property type="nucleotide sequence ID" value="NZ_QKYU01000025.1"/>
</dbReference>
<keyword evidence="5" id="KW-1185">Reference proteome</keyword>
<sequence length="165" mass="17645">MSKKIDSAAVAPFIGTLYPPPYDAPCLSRERSRLGDVAGLTQFGVNLLRLPPGAWSSQRHWHSAGDEFVYVLSGEVTLVTDAGEEVLRPGDAAGFKAGDPDGHCLQNRSGAEATVLEIGTRVAADDTTYSDIDMLAPADGQPAIYTRRDGTPYADIRRRSKPAGQ</sequence>
<gene>
    <name evidence="4" type="ORF">C8P66_1252</name>
</gene>
<dbReference type="OrthoDB" id="5290459at2"/>
<reference evidence="4 5" key="1">
    <citation type="submission" date="2018-06" db="EMBL/GenBank/DDBJ databases">
        <title>Genomic Encyclopedia of Archaeal and Bacterial Type Strains, Phase II (KMG-II): from individual species to whole genera.</title>
        <authorList>
            <person name="Goeker M."/>
        </authorList>
    </citation>
    <scope>NUCLEOTIDE SEQUENCE [LARGE SCALE GENOMIC DNA]</scope>
    <source>
        <strain evidence="4 5">DSM 24525</strain>
    </source>
</reference>
<dbReference type="PANTHER" id="PTHR35848:SF9">
    <property type="entry name" value="SLL1358 PROTEIN"/>
    <property type="match status" value="1"/>
</dbReference>
<dbReference type="GO" id="GO:0046872">
    <property type="term" value="F:metal ion binding"/>
    <property type="evidence" value="ECO:0007669"/>
    <property type="project" value="UniProtKB-KW"/>
</dbReference>